<feature type="domain" description="Flagellar assembly protein FliH/Type III secretion system HrpE" evidence="11">
    <location>
        <begin position="93"/>
        <end position="219"/>
    </location>
</feature>
<dbReference type="PRINTS" id="PR01003">
    <property type="entry name" value="FLGFLIH"/>
</dbReference>
<dbReference type="InterPro" id="IPR018035">
    <property type="entry name" value="Flagellar_FliH/T3SS_HrpE"/>
</dbReference>
<evidence type="ECO:0000256" key="4">
    <source>
        <dbReference type="ARBA" id="ARBA00016507"/>
    </source>
</evidence>
<dbReference type="OrthoDB" id="5296952at2"/>
<dbReference type="GO" id="GO:0005829">
    <property type="term" value="C:cytosol"/>
    <property type="evidence" value="ECO:0007669"/>
    <property type="project" value="TreeGrafter"/>
</dbReference>
<gene>
    <name evidence="12" type="ORF">E2I14_01995</name>
</gene>
<dbReference type="Proteomes" id="UP000294829">
    <property type="component" value="Unassembled WGS sequence"/>
</dbReference>
<dbReference type="AlphaFoldDB" id="A0A4V3AV55"/>
<dbReference type="InterPro" id="IPR051472">
    <property type="entry name" value="T3SS_Stator/FliH"/>
</dbReference>
<comment type="subcellular location">
    <subcellularLocation>
        <location evidence="2">Cytoplasm</location>
    </subcellularLocation>
</comment>
<evidence type="ECO:0000256" key="10">
    <source>
        <dbReference type="SAM" id="MobiDB-lite"/>
    </source>
</evidence>
<keyword evidence="8" id="KW-0653">Protein transport</keyword>
<evidence type="ECO:0000256" key="1">
    <source>
        <dbReference type="ARBA" id="ARBA00003041"/>
    </source>
</evidence>
<keyword evidence="6" id="KW-0963">Cytoplasm</keyword>
<dbReference type="PANTHER" id="PTHR34982">
    <property type="entry name" value="YOP PROTEINS TRANSLOCATION PROTEIN L"/>
    <property type="match status" value="1"/>
</dbReference>
<keyword evidence="5" id="KW-0813">Transport</keyword>
<evidence type="ECO:0000256" key="9">
    <source>
        <dbReference type="ARBA" id="ARBA00023225"/>
    </source>
</evidence>
<evidence type="ECO:0000256" key="2">
    <source>
        <dbReference type="ARBA" id="ARBA00004496"/>
    </source>
</evidence>
<comment type="similarity">
    <text evidence="3">Belongs to the FliH family.</text>
</comment>
<dbReference type="GO" id="GO:0071973">
    <property type="term" value="P:bacterial-type flagellum-dependent cell motility"/>
    <property type="evidence" value="ECO:0007669"/>
    <property type="project" value="InterPro"/>
</dbReference>
<comment type="function">
    <text evidence="1">Needed for flagellar regrowth and assembly.</text>
</comment>
<dbReference type="PANTHER" id="PTHR34982:SF1">
    <property type="entry name" value="FLAGELLAR ASSEMBLY PROTEIN FLIH"/>
    <property type="match status" value="1"/>
</dbReference>
<dbReference type="InterPro" id="IPR000563">
    <property type="entry name" value="Flag_FliH"/>
</dbReference>
<keyword evidence="13" id="KW-1185">Reference proteome</keyword>
<sequence length="239" mass="26168">MLLSDQISKGKLSAYQRWEMTSFEDDAPAKKPAASAGGRPAAPAAPQITPATQKEIEQLKLAAQKEGFAKGFEEGHQVGLKTGQEEAQQVLQQELGDFLKISTQFNASLQQAEHLVAQDILDLAMDLSKAMMKSALAINPELVIPIIEQAIAALPSVQQPAQLFLHPKDATLVKNKIGAELTKTGWVIATDGRLKQGDCRIETMRNQINASLGARWQQLSEALGRNNNWYEVETKHSDE</sequence>
<accession>A0A4V3AV55</accession>
<evidence type="ECO:0000256" key="3">
    <source>
        <dbReference type="ARBA" id="ARBA00006602"/>
    </source>
</evidence>
<organism evidence="12 13">
    <name type="scientific">Sapientia aquatica</name>
    <dbReference type="NCBI Taxonomy" id="1549640"/>
    <lineage>
        <taxon>Bacteria</taxon>
        <taxon>Pseudomonadati</taxon>
        <taxon>Pseudomonadota</taxon>
        <taxon>Betaproteobacteria</taxon>
        <taxon>Burkholderiales</taxon>
        <taxon>Oxalobacteraceae</taxon>
        <taxon>Sapientia</taxon>
    </lineage>
</organism>
<dbReference type="Pfam" id="PF02108">
    <property type="entry name" value="FliH"/>
    <property type="match status" value="1"/>
</dbReference>
<feature type="compositionally biased region" description="Low complexity" evidence="10">
    <location>
        <begin position="30"/>
        <end position="47"/>
    </location>
</feature>
<keyword evidence="12" id="KW-0966">Cell projection</keyword>
<evidence type="ECO:0000256" key="6">
    <source>
        <dbReference type="ARBA" id="ARBA00022490"/>
    </source>
</evidence>
<evidence type="ECO:0000256" key="8">
    <source>
        <dbReference type="ARBA" id="ARBA00022927"/>
    </source>
</evidence>
<keyword evidence="12" id="KW-0282">Flagellum</keyword>
<evidence type="ECO:0000313" key="12">
    <source>
        <dbReference type="EMBL" id="TDK68336.1"/>
    </source>
</evidence>
<name>A0A4V3AV55_9BURK</name>
<evidence type="ECO:0000259" key="11">
    <source>
        <dbReference type="Pfam" id="PF02108"/>
    </source>
</evidence>
<dbReference type="GO" id="GO:0015031">
    <property type="term" value="P:protein transport"/>
    <property type="evidence" value="ECO:0007669"/>
    <property type="project" value="UniProtKB-KW"/>
</dbReference>
<keyword evidence="7" id="KW-1005">Bacterial flagellum biogenesis</keyword>
<comment type="caution">
    <text evidence="12">The sequence shown here is derived from an EMBL/GenBank/DDBJ whole genome shotgun (WGS) entry which is preliminary data.</text>
</comment>
<dbReference type="GO" id="GO:0009288">
    <property type="term" value="C:bacterial-type flagellum"/>
    <property type="evidence" value="ECO:0007669"/>
    <property type="project" value="InterPro"/>
</dbReference>
<feature type="region of interest" description="Disordered" evidence="10">
    <location>
        <begin position="25"/>
        <end position="47"/>
    </location>
</feature>
<reference evidence="12 13" key="1">
    <citation type="submission" date="2019-03" db="EMBL/GenBank/DDBJ databases">
        <title>Sapientia aquatica gen. nov., sp. nov., isolated from a crater lake.</title>
        <authorList>
            <person name="Felfoldi T."/>
            <person name="Szabo A."/>
            <person name="Toth E."/>
            <person name="Schumann P."/>
            <person name="Keki Z."/>
            <person name="Marialigeti K."/>
            <person name="Mathe I."/>
        </authorList>
    </citation>
    <scope>NUCLEOTIDE SEQUENCE [LARGE SCALE GENOMIC DNA]</scope>
    <source>
        <strain evidence="12 13">SA-152</strain>
    </source>
</reference>
<dbReference type="GO" id="GO:0044781">
    <property type="term" value="P:bacterial-type flagellum organization"/>
    <property type="evidence" value="ECO:0007669"/>
    <property type="project" value="UniProtKB-KW"/>
</dbReference>
<dbReference type="GO" id="GO:0003774">
    <property type="term" value="F:cytoskeletal motor activity"/>
    <property type="evidence" value="ECO:0007669"/>
    <property type="project" value="InterPro"/>
</dbReference>
<dbReference type="EMBL" id="SMYL01000001">
    <property type="protein sequence ID" value="TDK68336.1"/>
    <property type="molecule type" value="Genomic_DNA"/>
</dbReference>
<proteinExistence type="inferred from homology"/>
<evidence type="ECO:0000313" key="13">
    <source>
        <dbReference type="Proteomes" id="UP000294829"/>
    </source>
</evidence>
<evidence type="ECO:0000256" key="5">
    <source>
        <dbReference type="ARBA" id="ARBA00022448"/>
    </source>
</evidence>
<evidence type="ECO:0000256" key="7">
    <source>
        <dbReference type="ARBA" id="ARBA00022795"/>
    </source>
</evidence>
<keyword evidence="12" id="KW-0969">Cilium</keyword>
<keyword evidence="9" id="KW-1006">Bacterial flagellum protein export</keyword>
<protein>
    <recommendedName>
        <fullName evidence="4">Flagellar assembly protein FliH</fullName>
    </recommendedName>
</protein>